<dbReference type="KEGG" id="cjt:EG359_17405"/>
<evidence type="ECO:0000313" key="1">
    <source>
        <dbReference type="EMBL" id="AZB01281.1"/>
    </source>
</evidence>
<evidence type="ECO:0000313" key="4">
    <source>
        <dbReference type="Proteomes" id="UP000279541"/>
    </source>
</evidence>
<dbReference type="EMBL" id="FTNZ01000003">
    <property type="protein sequence ID" value="SIS34279.1"/>
    <property type="molecule type" value="Genomic_DNA"/>
</dbReference>
<dbReference type="Pfam" id="PF20901">
    <property type="entry name" value="Sf6_terminase"/>
    <property type="match status" value="1"/>
</dbReference>
<proteinExistence type="predicted"/>
<name>A0A1N7IB35_9FLAO</name>
<dbReference type="OrthoDB" id="1365303at2"/>
<dbReference type="RefSeq" id="WP_076353352.1">
    <property type="nucleotide sequence ID" value="NZ_CP033926.1"/>
</dbReference>
<dbReference type="EMBL" id="CP033926">
    <property type="protein sequence ID" value="AZB01281.1"/>
    <property type="molecule type" value="Genomic_DNA"/>
</dbReference>
<evidence type="ECO:0008006" key="5">
    <source>
        <dbReference type="Google" id="ProtNLM"/>
    </source>
</evidence>
<dbReference type="AlphaFoldDB" id="A0A1N7IB35"/>
<keyword evidence="4" id="KW-1185">Reference proteome</keyword>
<dbReference type="Proteomes" id="UP000186106">
    <property type="component" value="Unassembled WGS sequence"/>
</dbReference>
<sequence>MAYSEERKDKIFKKIISEIADKGKSLRAVLREKGMPSSSTFFIWLEDDESKSKQYARAVEVRAEGIFDEIIDIAENSEKDQTPFTGINVIKRDTLRIDARKWMLSKMMPKKYGDKLDITSDGDKVSGSIPLVLEDGRSYEDLIKELKTDEES</sequence>
<gene>
    <name evidence="1" type="ORF">EG359_17405</name>
    <name evidence="2" type="ORF">SAMN05421768_103681</name>
</gene>
<dbReference type="Proteomes" id="UP000279541">
    <property type="component" value="Chromosome"/>
</dbReference>
<accession>A0A1N7IB35</accession>
<protein>
    <recommendedName>
        <fullName evidence="5">Terminase small subunit protein</fullName>
    </recommendedName>
</protein>
<organism evidence="2 3">
    <name type="scientific">Chryseobacterium joostei</name>
    <dbReference type="NCBI Taxonomy" id="112234"/>
    <lineage>
        <taxon>Bacteria</taxon>
        <taxon>Pseudomonadati</taxon>
        <taxon>Bacteroidota</taxon>
        <taxon>Flavobacteriia</taxon>
        <taxon>Flavobacteriales</taxon>
        <taxon>Weeksellaceae</taxon>
        <taxon>Chryseobacterium group</taxon>
        <taxon>Chryseobacterium</taxon>
    </lineage>
</organism>
<evidence type="ECO:0000313" key="2">
    <source>
        <dbReference type="EMBL" id="SIS34279.1"/>
    </source>
</evidence>
<reference evidence="2 3" key="1">
    <citation type="submission" date="2017-01" db="EMBL/GenBank/DDBJ databases">
        <authorList>
            <person name="Mah S.A."/>
            <person name="Swanson W.J."/>
            <person name="Moy G.W."/>
            <person name="Vacquier V.D."/>
        </authorList>
    </citation>
    <scope>NUCLEOTIDE SEQUENCE [LARGE SCALE GENOMIC DNA]</scope>
    <source>
        <strain evidence="2 3">DSM 16927</strain>
    </source>
</reference>
<dbReference type="InterPro" id="IPR048683">
    <property type="entry name" value="Sf6_terminase"/>
</dbReference>
<evidence type="ECO:0000313" key="3">
    <source>
        <dbReference type="Proteomes" id="UP000186106"/>
    </source>
</evidence>
<reference evidence="1 4" key="2">
    <citation type="submission" date="2018-11" db="EMBL/GenBank/DDBJ databases">
        <title>Proposal to divide the Flavobacteriaceae and reorganize its genera based on Amino Acid Identity values calculated from whole genome sequences.</title>
        <authorList>
            <person name="Nicholson A.C."/>
            <person name="Gulvik C.A."/>
            <person name="Whitney A.M."/>
            <person name="Humrighouse B.W."/>
            <person name="Bell M."/>
            <person name="Holmes B."/>
            <person name="Steigerwalt A.G."/>
            <person name="Villarma A."/>
            <person name="Sheth M."/>
            <person name="Batra D."/>
            <person name="Pryor J."/>
            <person name="Bernardet J.-F."/>
            <person name="Hugo C."/>
            <person name="Kampfer P."/>
            <person name="Newman J."/>
            <person name="McQuiston J.R."/>
        </authorList>
    </citation>
    <scope>NUCLEOTIDE SEQUENCE [LARGE SCALE GENOMIC DNA]</scope>
    <source>
        <strain evidence="1 4">DSM 16927</strain>
    </source>
</reference>
<dbReference type="Gene3D" id="1.10.10.60">
    <property type="entry name" value="Homeodomain-like"/>
    <property type="match status" value="1"/>
</dbReference>
<dbReference type="STRING" id="112234.SAMN05421768_103681"/>